<comment type="caution">
    <text evidence="1">The sequence shown here is derived from an EMBL/GenBank/DDBJ whole genome shotgun (WGS) entry which is preliminary data.</text>
</comment>
<evidence type="ECO:0000313" key="2">
    <source>
        <dbReference type="Proteomes" id="UP000805704"/>
    </source>
</evidence>
<evidence type="ECO:0000313" key="1">
    <source>
        <dbReference type="EMBL" id="KAG8004639.1"/>
    </source>
</evidence>
<protein>
    <submittedName>
        <fullName evidence="1">Uncharacterized protein</fullName>
    </submittedName>
</protein>
<organism evidence="1 2">
    <name type="scientific">Nibea albiflora</name>
    <name type="common">Yellow drum</name>
    <name type="synonym">Corvina albiflora</name>
    <dbReference type="NCBI Taxonomy" id="240163"/>
    <lineage>
        <taxon>Eukaryota</taxon>
        <taxon>Metazoa</taxon>
        <taxon>Chordata</taxon>
        <taxon>Craniata</taxon>
        <taxon>Vertebrata</taxon>
        <taxon>Euteleostomi</taxon>
        <taxon>Actinopterygii</taxon>
        <taxon>Neopterygii</taxon>
        <taxon>Teleostei</taxon>
        <taxon>Neoteleostei</taxon>
        <taxon>Acanthomorphata</taxon>
        <taxon>Eupercaria</taxon>
        <taxon>Sciaenidae</taxon>
        <taxon>Nibea</taxon>
    </lineage>
</organism>
<keyword evidence="2" id="KW-1185">Reference proteome</keyword>
<gene>
    <name evidence="1" type="ORF">GBF38_008977</name>
</gene>
<proteinExistence type="predicted"/>
<accession>A0ACB7ERS1</accession>
<dbReference type="Proteomes" id="UP000805704">
    <property type="component" value="Chromosome 24"/>
</dbReference>
<dbReference type="EMBL" id="CM024812">
    <property type="protein sequence ID" value="KAG8004639.1"/>
    <property type="molecule type" value="Genomic_DNA"/>
</dbReference>
<sequence length="250" mass="26705">MSEGSSRSSQEGLDGLHGDGRQPATLQRTQMAPGTAECRRHPPVTRVCASSPHTQTRRLQLNTTNPSVTSHLNSTQGLHRAGGHGLSPTSIPQGGANTVDGGPALLSDGHCPPPYNAHHRLAGSQSSPQLATAQRPPLQHARLSPLLSAVYTHKSPCEAPSENPRASKRSFLMDEPLSVVASWFTLSPLLCRVQSCDSEKILSAVSLWHIIIAGHLALVFARCPVIPQRIHLLAFQTGHGAKRKQGLLPC</sequence>
<reference evidence="1" key="1">
    <citation type="submission" date="2020-04" db="EMBL/GenBank/DDBJ databases">
        <title>A chromosome-scale assembly and high-density genetic map of the yellow drum (Nibea albiflora) genome.</title>
        <authorList>
            <person name="Xu D."/>
            <person name="Zhang W."/>
            <person name="Chen R."/>
            <person name="Tan P."/>
            <person name="Wang L."/>
            <person name="Song H."/>
            <person name="Tian L."/>
            <person name="Zhu Q."/>
            <person name="Wang B."/>
        </authorList>
    </citation>
    <scope>NUCLEOTIDE SEQUENCE</scope>
    <source>
        <strain evidence="1">ZJHYS-2018</strain>
    </source>
</reference>
<name>A0ACB7ERS1_NIBAL</name>